<evidence type="ECO:0000256" key="5">
    <source>
        <dbReference type="ARBA" id="ARBA00022723"/>
    </source>
</evidence>
<keyword evidence="8" id="KW-0503">Monooxygenase</keyword>
<feature type="domain" description="Biopterin-dependent aromatic amino acid hydroxylase family profile" evidence="14">
    <location>
        <begin position="130"/>
        <end position="206"/>
    </location>
</feature>
<dbReference type="Pfam" id="PF00351">
    <property type="entry name" value="Biopterin_H"/>
    <property type="match status" value="1"/>
</dbReference>
<dbReference type="PROSITE" id="PS00367">
    <property type="entry name" value="BH4_AAA_HYDROXYL_1"/>
    <property type="match status" value="1"/>
</dbReference>
<feature type="region of interest" description="Disordered" evidence="13">
    <location>
        <begin position="1"/>
        <end position="21"/>
    </location>
</feature>
<evidence type="ECO:0000256" key="12">
    <source>
        <dbReference type="PIRSR" id="PIRSR601273-2"/>
    </source>
</evidence>
<name>A0A9J8BC73_CYPCA</name>
<evidence type="ECO:0000256" key="13">
    <source>
        <dbReference type="SAM" id="MobiDB-lite"/>
    </source>
</evidence>
<dbReference type="GO" id="GO:0006559">
    <property type="term" value="P:L-phenylalanine catabolic process"/>
    <property type="evidence" value="ECO:0007669"/>
    <property type="project" value="UniProtKB-KW"/>
</dbReference>
<reference evidence="16" key="2">
    <citation type="submission" date="2025-09" db="UniProtKB">
        <authorList>
            <consortium name="Ensembl"/>
        </authorList>
    </citation>
    <scope>IDENTIFICATION</scope>
</reference>
<dbReference type="SUPFAM" id="SSF55021">
    <property type="entry name" value="ACT-like"/>
    <property type="match status" value="1"/>
</dbReference>
<evidence type="ECO:0000256" key="3">
    <source>
        <dbReference type="ARBA" id="ARBA00009712"/>
    </source>
</evidence>
<evidence type="ECO:0000259" key="15">
    <source>
        <dbReference type="PROSITE" id="PS51671"/>
    </source>
</evidence>
<feature type="compositionally biased region" description="Basic residues" evidence="13">
    <location>
        <begin position="10"/>
        <end position="21"/>
    </location>
</feature>
<dbReference type="InterPro" id="IPR001273">
    <property type="entry name" value="ArAA_hydroxylase"/>
</dbReference>
<proteinExistence type="inferred from homology"/>
<evidence type="ECO:0000256" key="10">
    <source>
        <dbReference type="ARBA" id="ARBA00029922"/>
    </source>
</evidence>
<evidence type="ECO:0000256" key="11">
    <source>
        <dbReference type="PIRSR" id="PIRSR000336-1"/>
    </source>
</evidence>
<dbReference type="PIRSF" id="PIRSF000336">
    <property type="entry name" value="TH"/>
    <property type="match status" value="1"/>
</dbReference>
<evidence type="ECO:0000313" key="17">
    <source>
        <dbReference type="Proteomes" id="UP001108240"/>
    </source>
</evidence>
<dbReference type="GO" id="GO:0005506">
    <property type="term" value="F:iron ion binding"/>
    <property type="evidence" value="ECO:0007669"/>
    <property type="project" value="InterPro"/>
</dbReference>
<organism evidence="16 17">
    <name type="scientific">Cyprinus carpio carpio</name>
    <dbReference type="NCBI Taxonomy" id="630221"/>
    <lineage>
        <taxon>Eukaryota</taxon>
        <taxon>Metazoa</taxon>
        <taxon>Chordata</taxon>
        <taxon>Craniata</taxon>
        <taxon>Vertebrata</taxon>
        <taxon>Euteleostomi</taxon>
        <taxon>Actinopterygii</taxon>
        <taxon>Neopterygii</taxon>
        <taxon>Teleostei</taxon>
        <taxon>Ostariophysi</taxon>
        <taxon>Cypriniformes</taxon>
        <taxon>Cyprinidae</taxon>
        <taxon>Cyprininae</taxon>
        <taxon>Cyprinus</taxon>
    </lineage>
</organism>
<feature type="domain" description="ACT" evidence="15">
    <location>
        <begin position="60"/>
        <end position="138"/>
    </location>
</feature>
<dbReference type="CDD" id="cd03347">
    <property type="entry name" value="eu_PheOH"/>
    <property type="match status" value="1"/>
</dbReference>
<dbReference type="InterPro" id="IPR045865">
    <property type="entry name" value="ACT-like_dom_sf"/>
</dbReference>
<accession>A0A9J8BC73</accession>
<dbReference type="Ensembl" id="ENSCCRT00000192619.1">
    <property type="protein sequence ID" value="ENSCCRP00000155379.1"/>
    <property type="gene ID" value="ENSCCRG00000054856.1"/>
</dbReference>
<dbReference type="PROSITE" id="PS51671">
    <property type="entry name" value="ACT"/>
    <property type="match status" value="1"/>
</dbReference>
<sequence length="445" mass="50799">MAGFGWATHSAHKHSANRHHLRTKARMDAGFRQMNGNLERKGSLTSSYLEEPLNKTGVVSCIFSLKQEVGALVKALRLFEEKGINLTHIESRPSRNNKEEYEFFISVDQLSSKALDEVVDGLRTQISGQVHELSRNKQKDTVPWFPNDIQDLDRFANQILSYGSELDADHPGFTDPVYRARRKEFADIAYNYRHAQVIPRVEYTAEEKYCGYREDNIPQLEDISHYLQTCTGFRLRPVAGLLSSRDFLAGLAFRVFHSTQYIRHSSKPMYTPEPDICHELLGHVPLFADPSFAQFSQEIGLASLGAPDEFIEKLATVYWFTVEFGLCKEGNEVKAYGAGLLSSFGELQYCLTDKPKLLPFEPEKTCQQKYPITEFQPVYYVAESFEDAKEKVRKFASIIPRPFSVRYNAYTQRIEVLDNTQQLKNLADSISGEISILCTALRKME</sequence>
<feature type="domain" description="Biopterin-dependent aromatic amino acid hydroxylase family profile" evidence="14">
    <location>
        <begin position="207"/>
        <end position="445"/>
    </location>
</feature>
<feature type="binding site" evidence="11">
    <location>
        <position position="283"/>
    </location>
    <ligand>
        <name>Fe cation</name>
        <dbReference type="ChEBI" id="CHEBI:24875"/>
    </ligand>
</feature>
<dbReference type="InterPro" id="IPR036951">
    <property type="entry name" value="ArAA_hydroxylase_sf"/>
</dbReference>
<reference evidence="16" key="1">
    <citation type="submission" date="2025-08" db="UniProtKB">
        <authorList>
            <consortium name="Ensembl"/>
        </authorList>
    </citation>
    <scope>IDENTIFICATION</scope>
</reference>
<dbReference type="InterPro" id="IPR041912">
    <property type="entry name" value="Euk_PheOH_cat"/>
</dbReference>
<dbReference type="InterPro" id="IPR002912">
    <property type="entry name" value="ACT_dom"/>
</dbReference>
<evidence type="ECO:0000259" key="14">
    <source>
        <dbReference type="PROSITE" id="PS51410"/>
    </source>
</evidence>
<protein>
    <recommendedName>
        <fullName evidence="4">phenylalanine 4-monooxygenase</fullName>
        <ecNumber evidence="4">1.14.16.1</ecNumber>
    </recommendedName>
    <alternativeName>
        <fullName evidence="10">Phe-4-monooxygenase</fullName>
    </alternativeName>
</protein>
<keyword evidence="9" id="KW-0585">Phenylalanine catabolism</keyword>
<keyword evidence="6" id="KW-0560">Oxidoreductase</keyword>
<dbReference type="InterPro" id="IPR018301">
    <property type="entry name" value="ArAA_hydroxylase_Fe/CU_BS"/>
</dbReference>
<keyword evidence="7 11" id="KW-0408">Iron</keyword>
<keyword evidence="17" id="KW-1185">Reference proteome</keyword>
<evidence type="ECO:0000313" key="16">
    <source>
        <dbReference type="Ensembl" id="ENSCCRP00000155379.1"/>
    </source>
</evidence>
<comment type="cofactor">
    <cofactor evidence="1 12">
        <name>Fe(2+)</name>
        <dbReference type="ChEBI" id="CHEBI:29033"/>
    </cofactor>
</comment>
<keyword evidence="5 11" id="KW-0479">Metal-binding</keyword>
<evidence type="ECO:0000256" key="4">
    <source>
        <dbReference type="ARBA" id="ARBA00011995"/>
    </source>
</evidence>
<dbReference type="PROSITE" id="PS51410">
    <property type="entry name" value="BH4_AAA_HYDROXYL_2"/>
    <property type="match status" value="2"/>
</dbReference>
<dbReference type="PANTHER" id="PTHR11473">
    <property type="entry name" value="AROMATIC AMINO ACID HYDROXYLASE"/>
    <property type="match status" value="1"/>
</dbReference>
<evidence type="ECO:0000256" key="2">
    <source>
        <dbReference type="ARBA" id="ARBA00005088"/>
    </source>
</evidence>
<feature type="binding site" evidence="11">
    <location>
        <position position="323"/>
    </location>
    <ligand>
        <name>Fe cation</name>
        <dbReference type="ChEBI" id="CHEBI:24875"/>
    </ligand>
</feature>
<dbReference type="InterPro" id="IPR019773">
    <property type="entry name" value="Tyrosine_3-monooxygenase-like"/>
</dbReference>
<dbReference type="Gene3D" id="1.10.800.10">
    <property type="entry name" value="Aromatic amino acid hydroxylase"/>
    <property type="match status" value="2"/>
</dbReference>
<dbReference type="GeneTree" id="ENSGT00950000182885"/>
<dbReference type="SUPFAM" id="SSF56534">
    <property type="entry name" value="Aromatic aminoacid monoxygenases, catalytic and oligomerization domains"/>
    <property type="match status" value="1"/>
</dbReference>
<dbReference type="InterPro" id="IPR036329">
    <property type="entry name" value="Aro-AA_hydroxylase_C_sf"/>
</dbReference>
<evidence type="ECO:0000256" key="7">
    <source>
        <dbReference type="ARBA" id="ARBA00023004"/>
    </source>
</evidence>
<feature type="binding site" evidence="11">
    <location>
        <position position="278"/>
    </location>
    <ligand>
        <name>Fe cation</name>
        <dbReference type="ChEBI" id="CHEBI:24875"/>
    </ligand>
</feature>
<dbReference type="InterPro" id="IPR019774">
    <property type="entry name" value="Aromatic-AA_hydroxylase_C"/>
</dbReference>
<dbReference type="CDD" id="cd04931">
    <property type="entry name" value="ACT_PAH"/>
    <property type="match status" value="1"/>
</dbReference>
<dbReference type="PANTHER" id="PTHR11473:SF24">
    <property type="entry name" value="PHENYLALANINE-4-HYDROXYLASE"/>
    <property type="match status" value="1"/>
</dbReference>
<dbReference type="EC" id="1.14.16.1" evidence="4"/>
<evidence type="ECO:0000256" key="6">
    <source>
        <dbReference type="ARBA" id="ARBA00023002"/>
    </source>
</evidence>
<evidence type="ECO:0000256" key="8">
    <source>
        <dbReference type="ARBA" id="ARBA00023033"/>
    </source>
</evidence>
<comment type="pathway">
    <text evidence="2">Amino-acid degradation; L-phenylalanine degradation; acetoacetate and fumarate from L-phenylalanine: step 1/6.</text>
</comment>
<comment type="similarity">
    <text evidence="3">Belongs to the biopterin-dependent aromatic amino acid hydroxylase family.</text>
</comment>
<evidence type="ECO:0000256" key="1">
    <source>
        <dbReference type="ARBA" id="ARBA00001954"/>
    </source>
</evidence>
<dbReference type="GO" id="GO:0004505">
    <property type="term" value="F:phenylalanine 4-monooxygenase activity"/>
    <property type="evidence" value="ECO:0007669"/>
    <property type="project" value="UniProtKB-EC"/>
</dbReference>
<dbReference type="Proteomes" id="UP001108240">
    <property type="component" value="Unplaced"/>
</dbReference>
<dbReference type="Pfam" id="PF01842">
    <property type="entry name" value="ACT"/>
    <property type="match status" value="1"/>
</dbReference>
<dbReference type="AlphaFoldDB" id="A0A9J8BC73"/>
<evidence type="ECO:0000256" key="9">
    <source>
        <dbReference type="ARBA" id="ARBA00023232"/>
    </source>
</evidence>